<proteinExistence type="predicted"/>
<evidence type="ECO:0000256" key="1">
    <source>
        <dbReference type="SAM" id="MobiDB-lite"/>
    </source>
</evidence>
<feature type="region of interest" description="Disordered" evidence="1">
    <location>
        <begin position="1"/>
        <end position="28"/>
    </location>
</feature>
<evidence type="ECO:0000259" key="2">
    <source>
        <dbReference type="PROSITE" id="PS50181"/>
    </source>
</evidence>
<sequence length="140" mass="16375">MLPTEELNRENQISYEASDQHPKRSRPTKPFLPPEVIVEIISRLTVKFLLKFRSVSKSWLALISSPEFVKSHMSFSFNKNIYDRVMEESNLDYLMKKSGISFLIEGSVNGFHCLVNEVDEIFLWNPTIRKYKNYVSLVIN</sequence>
<dbReference type="SUPFAM" id="SSF81383">
    <property type="entry name" value="F-box domain"/>
    <property type="match status" value="1"/>
</dbReference>
<dbReference type="Proteomes" id="UP001311915">
    <property type="component" value="Unassembled WGS sequence"/>
</dbReference>
<reference evidence="3 4" key="1">
    <citation type="submission" date="2023-10" db="EMBL/GenBank/DDBJ databases">
        <title>Genome-Wide Identification Analysis in wild type Solanum Pinnatisectum Reveals Some Genes Defensing Phytophthora Infestans.</title>
        <authorList>
            <person name="Sun C."/>
        </authorList>
    </citation>
    <scope>NUCLEOTIDE SEQUENCE [LARGE SCALE GENOMIC DNA]</scope>
    <source>
        <strain evidence="3">LQN</strain>
        <tissue evidence="3">Leaf</tissue>
    </source>
</reference>
<name>A0AAV9MJK6_9SOLN</name>
<organism evidence="3 4">
    <name type="scientific">Solanum pinnatisectum</name>
    <name type="common">tansyleaf nightshade</name>
    <dbReference type="NCBI Taxonomy" id="50273"/>
    <lineage>
        <taxon>Eukaryota</taxon>
        <taxon>Viridiplantae</taxon>
        <taxon>Streptophyta</taxon>
        <taxon>Embryophyta</taxon>
        <taxon>Tracheophyta</taxon>
        <taxon>Spermatophyta</taxon>
        <taxon>Magnoliopsida</taxon>
        <taxon>eudicotyledons</taxon>
        <taxon>Gunneridae</taxon>
        <taxon>Pentapetalae</taxon>
        <taxon>asterids</taxon>
        <taxon>lamiids</taxon>
        <taxon>Solanales</taxon>
        <taxon>Solanaceae</taxon>
        <taxon>Solanoideae</taxon>
        <taxon>Solaneae</taxon>
        <taxon>Solanum</taxon>
    </lineage>
</organism>
<dbReference type="InterPro" id="IPR036047">
    <property type="entry name" value="F-box-like_dom_sf"/>
</dbReference>
<dbReference type="CDD" id="cd22157">
    <property type="entry name" value="F-box_AtFBW1-like"/>
    <property type="match status" value="1"/>
</dbReference>
<gene>
    <name evidence="3" type="ORF">R3W88_000757</name>
</gene>
<protein>
    <recommendedName>
        <fullName evidence="2">F-box domain-containing protein</fullName>
    </recommendedName>
</protein>
<comment type="caution">
    <text evidence="3">The sequence shown here is derived from an EMBL/GenBank/DDBJ whole genome shotgun (WGS) entry which is preliminary data.</text>
</comment>
<dbReference type="SMART" id="SM00256">
    <property type="entry name" value="FBOX"/>
    <property type="match status" value="1"/>
</dbReference>
<accession>A0AAV9MJK6</accession>
<dbReference type="InterPro" id="IPR050796">
    <property type="entry name" value="SCF_F-box_component"/>
</dbReference>
<dbReference type="PANTHER" id="PTHR31672">
    <property type="entry name" value="BNACNNG10540D PROTEIN"/>
    <property type="match status" value="1"/>
</dbReference>
<dbReference type="InterPro" id="IPR001810">
    <property type="entry name" value="F-box_dom"/>
</dbReference>
<dbReference type="PANTHER" id="PTHR31672:SF13">
    <property type="entry name" value="F-BOX PROTEIN CPR30-LIKE"/>
    <property type="match status" value="1"/>
</dbReference>
<dbReference type="PROSITE" id="PS50181">
    <property type="entry name" value="FBOX"/>
    <property type="match status" value="1"/>
</dbReference>
<dbReference type="Gene3D" id="1.20.1280.50">
    <property type="match status" value="1"/>
</dbReference>
<feature type="domain" description="F-box" evidence="2">
    <location>
        <begin position="32"/>
        <end position="72"/>
    </location>
</feature>
<dbReference type="EMBL" id="JAWPEI010000001">
    <property type="protein sequence ID" value="KAK4737060.1"/>
    <property type="molecule type" value="Genomic_DNA"/>
</dbReference>
<keyword evidence="4" id="KW-1185">Reference proteome</keyword>
<dbReference type="Pfam" id="PF00646">
    <property type="entry name" value="F-box"/>
    <property type="match status" value="1"/>
</dbReference>
<evidence type="ECO:0000313" key="3">
    <source>
        <dbReference type="EMBL" id="KAK4737060.1"/>
    </source>
</evidence>
<dbReference type="AlphaFoldDB" id="A0AAV9MJK6"/>
<evidence type="ECO:0000313" key="4">
    <source>
        <dbReference type="Proteomes" id="UP001311915"/>
    </source>
</evidence>